<dbReference type="Proteomes" id="UP000520962">
    <property type="component" value="Unassembled WGS sequence"/>
</dbReference>
<dbReference type="InterPro" id="IPR027417">
    <property type="entry name" value="P-loop_NTPase"/>
</dbReference>
<dbReference type="SMART" id="SM00847">
    <property type="entry name" value="HA2"/>
    <property type="match status" value="1"/>
</dbReference>
<evidence type="ECO:0000313" key="3">
    <source>
        <dbReference type="EMBL" id="NXK37805.1"/>
    </source>
</evidence>
<sequence length="392" mass="44292">QIILMSASINSKEFADYFALPFPSGLNPVCVFKVEGKPFAVEEYYLDDLKDTIDFKLHSQSIEEPVIQKKMYDVAVSLIESFDEFEMKRKENNLRDALERGSVLVFLPGLAEIRYMHSCLSDKFKRWQVYPLHSCVTLEEQNEVFLATVPGYRKIILATNIAESSVTVPDVKYANISFHCHEDKSFYNVLFLFLIVVIDFCLTKALVCDKETNYQSLRLCWASKTSCNQRKVKTMLSSLQRCPLGGTVLKLKKLDMGEPKALLATALSPPSVDDIERTIVQLKELGALACVQTEENLHDGELTFLGRVLIHLPVDLYLGKLIVLGHVFGCLEECLIIAAALSLRNVFAVPFKKHVDGFRKKMRFAGNSKSDCIAIVNAFKAWQACKQKGKLR</sequence>
<dbReference type="EMBL" id="VXAH01000195">
    <property type="protein sequence ID" value="NXK37805.1"/>
    <property type="molecule type" value="Genomic_DNA"/>
</dbReference>
<protein>
    <submittedName>
        <fullName evidence="3">TDRD9 helicase</fullName>
    </submittedName>
</protein>
<gene>
    <name evidence="3" type="primary">Tdrd9</name>
    <name evidence="3" type="ORF">PIPCHL_R01034</name>
</gene>
<dbReference type="AlphaFoldDB" id="A0A7L0IZN0"/>
<comment type="caution">
    <text evidence="3">The sequence shown here is derived from an EMBL/GenBank/DDBJ whole genome shotgun (WGS) entry which is preliminary data.</text>
</comment>
<evidence type="ECO:0000259" key="2">
    <source>
        <dbReference type="SMART" id="SM00847"/>
    </source>
</evidence>
<evidence type="ECO:0000256" key="1">
    <source>
        <dbReference type="ARBA" id="ARBA00022490"/>
    </source>
</evidence>
<reference evidence="3 4" key="1">
    <citation type="submission" date="2019-09" db="EMBL/GenBank/DDBJ databases">
        <title>Bird 10,000 Genomes (B10K) Project - Family phase.</title>
        <authorList>
            <person name="Zhang G."/>
        </authorList>
    </citation>
    <scope>NUCLEOTIDE SEQUENCE [LARGE SCALE GENOMIC DNA]</scope>
    <source>
        <strain evidence="3">B10K-DU-007-02</strain>
        <tissue evidence="3">Mixed tissue sample</tissue>
    </source>
</reference>
<dbReference type="Pfam" id="PF00271">
    <property type="entry name" value="Helicase_C"/>
    <property type="match status" value="1"/>
</dbReference>
<feature type="domain" description="Helicase-associated" evidence="2">
    <location>
        <begin position="277"/>
        <end position="376"/>
    </location>
</feature>
<keyword evidence="3" id="KW-0347">Helicase</keyword>
<keyword evidence="1" id="KW-0963">Cytoplasm</keyword>
<dbReference type="InterPro" id="IPR007502">
    <property type="entry name" value="Helicase-assoc_dom"/>
</dbReference>
<dbReference type="GO" id="GO:0003723">
    <property type="term" value="F:RNA binding"/>
    <property type="evidence" value="ECO:0007669"/>
    <property type="project" value="TreeGrafter"/>
</dbReference>
<feature type="non-terminal residue" evidence="3">
    <location>
        <position position="392"/>
    </location>
</feature>
<dbReference type="CDD" id="cd18791">
    <property type="entry name" value="SF2_C_RHA"/>
    <property type="match status" value="1"/>
</dbReference>
<dbReference type="PANTHER" id="PTHR18934">
    <property type="entry name" value="ATP-DEPENDENT RNA HELICASE"/>
    <property type="match status" value="1"/>
</dbReference>
<dbReference type="Pfam" id="PF21010">
    <property type="entry name" value="HA2_C"/>
    <property type="match status" value="1"/>
</dbReference>
<accession>A0A7L0IZN0</accession>
<dbReference type="SUPFAM" id="SSF52540">
    <property type="entry name" value="P-loop containing nucleoside triphosphate hydrolases"/>
    <property type="match status" value="1"/>
</dbReference>
<dbReference type="GO" id="GO:0004386">
    <property type="term" value="F:helicase activity"/>
    <property type="evidence" value="ECO:0007669"/>
    <property type="project" value="UniProtKB-KW"/>
</dbReference>
<proteinExistence type="predicted"/>
<dbReference type="PANTHER" id="PTHR18934:SF113">
    <property type="entry name" value="ATP-DEPENDENT RNA HELICASE TDRD9"/>
    <property type="match status" value="1"/>
</dbReference>
<dbReference type="Gene3D" id="1.20.120.1080">
    <property type="match status" value="1"/>
</dbReference>
<organism evidence="3 4">
    <name type="scientific">Piprites chloris</name>
    <name type="common">Wing-barred manakin</name>
    <dbReference type="NCBI Taxonomy" id="114369"/>
    <lineage>
        <taxon>Eukaryota</taxon>
        <taxon>Metazoa</taxon>
        <taxon>Chordata</taxon>
        <taxon>Craniata</taxon>
        <taxon>Vertebrata</taxon>
        <taxon>Euteleostomi</taxon>
        <taxon>Archelosauria</taxon>
        <taxon>Archosauria</taxon>
        <taxon>Dinosauria</taxon>
        <taxon>Saurischia</taxon>
        <taxon>Theropoda</taxon>
        <taxon>Coelurosauria</taxon>
        <taxon>Aves</taxon>
        <taxon>Neognathae</taxon>
        <taxon>Neoaves</taxon>
        <taxon>Telluraves</taxon>
        <taxon>Australaves</taxon>
        <taxon>Passeriformes</taxon>
        <taxon>Pipridae</taxon>
        <taxon>Piprites</taxon>
    </lineage>
</organism>
<keyword evidence="3" id="KW-0067">ATP-binding</keyword>
<keyword evidence="4" id="KW-1185">Reference proteome</keyword>
<evidence type="ECO:0000313" key="4">
    <source>
        <dbReference type="Proteomes" id="UP000520962"/>
    </source>
</evidence>
<name>A0A7L0IZN0_PIPCL</name>
<dbReference type="Gene3D" id="3.40.50.300">
    <property type="entry name" value="P-loop containing nucleotide triphosphate hydrolases"/>
    <property type="match status" value="1"/>
</dbReference>
<dbReference type="FunFam" id="1.20.120.1080:FF:000081">
    <property type="entry name" value="Tudor domain containing 9"/>
    <property type="match status" value="1"/>
</dbReference>
<keyword evidence="3" id="KW-0547">Nucleotide-binding</keyword>
<dbReference type="InterPro" id="IPR001650">
    <property type="entry name" value="Helicase_C-like"/>
</dbReference>
<feature type="non-terminal residue" evidence="3">
    <location>
        <position position="1"/>
    </location>
</feature>
<keyword evidence="3" id="KW-0378">Hydrolase</keyword>